<reference evidence="3" key="1">
    <citation type="submission" date="2020-10" db="EMBL/GenBank/DDBJ databases">
        <title>Taxonomic study of unclassified bacteria belonging to the class Ktedonobacteria.</title>
        <authorList>
            <person name="Yabe S."/>
            <person name="Wang C.M."/>
            <person name="Zheng Y."/>
            <person name="Sakai Y."/>
            <person name="Cavaletti L."/>
            <person name="Monciardini P."/>
            <person name="Donadio S."/>
        </authorList>
    </citation>
    <scope>NUCLEOTIDE SEQUENCE</scope>
    <source>
        <strain evidence="3">SOSP1-1</strain>
    </source>
</reference>
<dbReference type="AlphaFoldDB" id="A0A8J3MUY6"/>
<proteinExistence type="predicted"/>
<evidence type="ECO:0000313" key="4">
    <source>
        <dbReference type="Proteomes" id="UP000612362"/>
    </source>
</evidence>
<protein>
    <recommendedName>
        <fullName evidence="2">Adenylyltransferase AadA C-terminal domain-containing protein</fullName>
    </recommendedName>
</protein>
<sequence>MLQDLHEGRISSKLEGAEWAKQILDPHWKSLIDFCWQERQDTEIPIHQSAIPEKFAEVLRFVSYVMEAAAKYKVDE</sequence>
<dbReference type="InterPro" id="IPR025184">
    <property type="entry name" value="AadA_C"/>
</dbReference>
<name>A0A8J3MUY6_9CHLR</name>
<dbReference type="Pfam" id="PF13427">
    <property type="entry name" value="AadA_C"/>
    <property type="match status" value="1"/>
</dbReference>
<dbReference type="Proteomes" id="UP000612362">
    <property type="component" value="Unassembled WGS sequence"/>
</dbReference>
<organism evidence="3 4">
    <name type="scientific">Ktedonospora formicarum</name>
    <dbReference type="NCBI Taxonomy" id="2778364"/>
    <lineage>
        <taxon>Bacteria</taxon>
        <taxon>Bacillati</taxon>
        <taxon>Chloroflexota</taxon>
        <taxon>Ktedonobacteria</taxon>
        <taxon>Ktedonobacterales</taxon>
        <taxon>Ktedonobacteraceae</taxon>
        <taxon>Ktedonospora</taxon>
    </lineage>
</organism>
<comment type="caution">
    <text evidence="3">The sequence shown here is derived from an EMBL/GenBank/DDBJ whole genome shotgun (WGS) entry which is preliminary data.</text>
</comment>
<dbReference type="GO" id="GO:0016740">
    <property type="term" value="F:transferase activity"/>
    <property type="evidence" value="ECO:0007669"/>
    <property type="project" value="UniProtKB-KW"/>
</dbReference>
<gene>
    <name evidence="3" type="ORF">KSX_52310</name>
</gene>
<feature type="domain" description="Adenylyltransferase AadA C-terminal" evidence="2">
    <location>
        <begin position="2"/>
        <end position="66"/>
    </location>
</feature>
<accession>A0A8J3MUY6</accession>
<keyword evidence="1" id="KW-0808">Transferase</keyword>
<evidence type="ECO:0000313" key="3">
    <source>
        <dbReference type="EMBL" id="GHO47068.1"/>
    </source>
</evidence>
<evidence type="ECO:0000259" key="2">
    <source>
        <dbReference type="Pfam" id="PF13427"/>
    </source>
</evidence>
<evidence type="ECO:0000256" key="1">
    <source>
        <dbReference type="ARBA" id="ARBA00022679"/>
    </source>
</evidence>
<dbReference type="EMBL" id="BNJF01000002">
    <property type="protein sequence ID" value="GHO47068.1"/>
    <property type="molecule type" value="Genomic_DNA"/>
</dbReference>
<keyword evidence="4" id="KW-1185">Reference proteome</keyword>